<gene>
    <name evidence="2" type="ordered locus">Shel_15360</name>
</gene>
<evidence type="ECO:0000313" key="2">
    <source>
        <dbReference type="EMBL" id="ACV22556.1"/>
    </source>
</evidence>
<evidence type="ECO:0000256" key="1">
    <source>
        <dbReference type="SAM" id="Phobius"/>
    </source>
</evidence>
<sequence>MPALVGIGARLYRLLPLLIVLAVVAAIIYAFVSWKYTDTRAKELLIKIFLGINSVLSALFVLATLYAWAEGNMFVAEFFLTCAIMMIVLLAINVYCRQRFLHNHPNYKWKKTFDALPINKRNKQ</sequence>
<dbReference type="EMBL" id="CP001684">
    <property type="protein sequence ID" value="ACV22556.1"/>
    <property type="molecule type" value="Genomic_DNA"/>
</dbReference>
<dbReference type="HOGENOM" id="CLU_2025199_0_0_11"/>
<feature type="transmembrane region" description="Helical" evidence="1">
    <location>
        <begin position="12"/>
        <end position="32"/>
    </location>
</feature>
<dbReference type="AlphaFoldDB" id="C7N6M1"/>
<keyword evidence="3" id="KW-1185">Reference proteome</keyword>
<feature type="transmembrane region" description="Helical" evidence="1">
    <location>
        <begin position="44"/>
        <end position="68"/>
    </location>
</feature>
<evidence type="ECO:0008006" key="4">
    <source>
        <dbReference type="Google" id="ProtNLM"/>
    </source>
</evidence>
<proteinExistence type="predicted"/>
<dbReference type="eggNOG" id="ENOG5030NJM">
    <property type="taxonomic scope" value="Bacteria"/>
</dbReference>
<organism evidence="2 3">
    <name type="scientific">Slackia heliotrinireducens (strain ATCC 29202 / DSM 20476 / NCTC 11029 / RHS 1)</name>
    <name type="common">Peptococcus heliotrinreducens</name>
    <dbReference type="NCBI Taxonomy" id="471855"/>
    <lineage>
        <taxon>Bacteria</taxon>
        <taxon>Bacillati</taxon>
        <taxon>Actinomycetota</taxon>
        <taxon>Coriobacteriia</taxon>
        <taxon>Eggerthellales</taxon>
        <taxon>Eggerthellaceae</taxon>
        <taxon>Slackia</taxon>
    </lineage>
</organism>
<keyword evidence="1" id="KW-0812">Transmembrane</keyword>
<reference evidence="2 3" key="1">
    <citation type="journal article" date="2009" name="Stand. Genomic Sci.">
        <title>Complete genome sequence of Slackia heliotrinireducens type strain (RHS 1).</title>
        <authorList>
            <person name="Pukall R."/>
            <person name="Lapidus A."/>
            <person name="Nolan M."/>
            <person name="Copeland A."/>
            <person name="Glavina Del Rio T."/>
            <person name="Lucas S."/>
            <person name="Chen F."/>
            <person name="Tice H."/>
            <person name="Cheng J.F."/>
            <person name="Chertkov O."/>
            <person name="Bruce D."/>
            <person name="Goodwin L."/>
            <person name="Kuske C."/>
            <person name="Brettin T."/>
            <person name="Detter J.C."/>
            <person name="Han C."/>
            <person name="Pitluck S."/>
            <person name="Pati A."/>
            <person name="Mavrommatis K."/>
            <person name="Ivanova N."/>
            <person name="Ovchinnikova G."/>
            <person name="Chen A."/>
            <person name="Palaniappan K."/>
            <person name="Schneider S."/>
            <person name="Rohde M."/>
            <person name="Chain P."/>
            <person name="D'haeseleer P."/>
            <person name="Goker M."/>
            <person name="Bristow J."/>
            <person name="Eisen J.A."/>
            <person name="Markowitz V."/>
            <person name="Kyrpides N.C."/>
            <person name="Klenk H.P."/>
            <person name="Hugenholtz P."/>
        </authorList>
    </citation>
    <scope>NUCLEOTIDE SEQUENCE [LARGE SCALE GENOMIC DNA]</scope>
    <source>
        <strain evidence="3">ATCC 29202 / DSM 20476 / NCTC 11029 / RHS 1</strain>
    </source>
</reference>
<keyword evidence="1" id="KW-0472">Membrane</keyword>
<dbReference type="RefSeq" id="WP_012798658.1">
    <property type="nucleotide sequence ID" value="NC_013165.1"/>
</dbReference>
<dbReference type="STRING" id="471855.Shel_15360"/>
<keyword evidence="1" id="KW-1133">Transmembrane helix</keyword>
<dbReference type="Proteomes" id="UP000002026">
    <property type="component" value="Chromosome"/>
</dbReference>
<name>C7N6M1_SLAHD</name>
<protein>
    <recommendedName>
        <fullName evidence="4">Guanylate cyclase</fullName>
    </recommendedName>
</protein>
<feature type="transmembrane region" description="Helical" evidence="1">
    <location>
        <begin position="74"/>
        <end position="96"/>
    </location>
</feature>
<accession>C7N6M1</accession>
<evidence type="ECO:0000313" key="3">
    <source>
        <dbReference type="Proteomes" id="UP000002026"/>
    </source>
</evidence>
<dbReference type="KEGG" id="shi:Shel_15360"/>